<organism evidence="2 3">
    <name type="scientific">Ruficoccus amylovorans</name>
    <dbReference type="NCBI Taxonomy" id="1804625"/>
    <lineage>
        <taxon>Bacteria</taxon>
        <taxon>Pseudomonadati</taxon>
        <taxon>Verrucomicrobiota</taxon>
        <taxon>Opitutia</taxon>
        <taxon>Puniceicoccales</taxon>
        <taxon>Cerasicoccaceae</taxon>
        <taxon>Ruficoccus</taxon>
    </lineage>
</organism>
<evidence type="ECO:0000313" key="3">
    <source>
        <dbReference type="Proteomes" id="UP000546464"/>
    </source>
</evidence>
<feature type="transmembrane region" description="Helical" evidence="1">
    <location>
        <begin position="51"/>
        <end position="74"/>
    </location>
</feature>
<keyword evidence="1" id="KW-1133">Transmembrane helix</keyword>
<reference evidence="2 3" key="1">
    <citation type="submission" date="2020-07" db="EMBL/GenBank/DDBJ databases">
        <authorList>
            <person name="Feng X."/>
        </authorList>
    </citation>
    <scope>NUCLEOTIDE SEQUENCE [LARGE SCALE GENOMIC DNA]</scope>
    <source>
        <strain evidence="2 3">JCM31066</strain>
    </source>
</reference>
<dbReference type="AlphaFoldDB" id="A0A842HJB1"/>
<evidence type="ECO:0000256" key="1">
    <source>
        <dbReference type="SAM" id="Phobius"/>
    </source>
</evidence>
<comment type="caution">
    <text evidence="2">The sequence shown here is derived from an EMBL/GenBank/DDBJ whole genome shotgun (WGS) entry which is preliminary data.</text>
</comment>
<dbReference type="Proteomes" id="UP000546464">
    <property type="component" value="Unassembled WGS sequence"/>
</dbReference>
<evidence type="ECO:0008006" key="4">
    <source>
        <dbReference type="Google" id="ProtNLM"/>
    </source>
</evidence>
<keyword evidence="3" id="KW-1185">Reference proteome</keyword>
<dbReference type="EMBL" id="JACHVB010000035">
    <property type="protein sequence ID" value="MBC2595251.1"/>
    <property type="molecule type" value="Genomic_DNA"/>
</dbReference>
<name>A0A842HJB1_9BACT</name>
<evidence type="ECO:0000313" key="2">
    <source>
        <dbReference type="EMBL" id="MBC2595251.1"/>
    </source>
</evidence>
<proteinExistence type="predicted"/>
<accession>A0A842HJB1</accession>
<protein>
    <recommendedName>
        <fullName evidence="4">Verru_Chthon cassette protein A</fullName>
    </recommendedName>
</protein>
<keyword evidence="1" id="KW-0472">Membrane</keyword>
<keyword evidence="1" id="KW-0812">Transmembrane</keyword>
<sequence length="1231" mass="133769">MGLFVAAGGDGSFIEIKSKLQIDRLYFTPMRHDYSLPVSTSRFPNSGRSGFALIIALGLMSFIFLLLVSMGTMVRVSLSTESQATLTTQARQNALMGLNIAIGELQWYAGPDQRVTATSSILGASETQVGTKYWTGVWGNAGAADDTREPELLNWLVSGNEEQKESISFSMTGSSFGQIQSAGNPAVKPDEVLSPSLTAGASAQTDFKIGATDARLLVGAGTLGTATGAEDGYVLAPLVTINESDQGIGVENRYAYWVGDEGVKARINLVNPWPQSAGGTDAAKERISSFGMAQRAATEQIYGLESLPSGALAENDFLEKVVNNAQLSFLSSSVNSSNVQARFQDITPYSLSVLADSRHGGLKRDLTQILRSGGGNSDEADDKFIFPTSSGSYGPSGSAFYTQPPTWGLLRDFAGFQDSLSDWTTPLQSQTPTSTRQGISPIIVYGGMVYSWRVLEDADDPQQMILSVYASPRFFLWNPYNRPLEGGTFEIGFIPPRKDDSLGEKGIITFDFAESTLTSFNNYKYYFNVGKGGFVLSPTNTDREMMRFRVDMPRNWEPGEVVSFSLPSGTDTVFSSGNTTLSPEQPVDPRLYAADARLLMASQVIPMAAPVSDPNASWSIKATTYLRNMGEVSMFLGEPGAGGAGASAAIDPGSGNHFYQWIGRVEPMHHNSGNPEVIEVMDDAPMIDSYGEAISPRNILNYEIYHKLSIANVYQPSLPVKWIAAGNSRAYMQNRTGMESGDVDDLVVNPLYVGYSNCFEYSTHRVPFRYQGEEATIGNDYNNTSYGERFVRPALFEVPSQVAPLLSIADLRHANTSIHATGPSYAIGNSLADFRIGRDQTSVYVGSGYLDPLTGAAVEMGPLAQTLYDQSYLLNDALWDRYYFSTLPDSGTLQAPLPNSRHLLLEQDGVQPTLDDLTQNSSGSDDPVVAASKMMLEGGFNVNSTSVEAWRAVLSGLNGLAYDPTDPTKDDADTLINPFSRYRITKSRSERPVYSGSSTEYMVDYWSGYREMTDDELTGLAQRIVEQVKLRGPFLSLADFVNRSLDGDDEFTLKGAIQAAIDDEGAGNSAERINYVKETNSTEGGGRHLSNYTDAVNYGYGDGWSSSYDLMSYLGYAGANSRDVKNNPFTRTSTFAPGDITQGDVLAAIGPSLATRSDTFTIRAYGEVLNALDSSVKAQAWCEAVVQRMPDYMDDTDSAETAPAELVSQVNKTFGRRFVVTSFRWLGKDDV</sequence>
<dbReference type="RefSeq" id="WP_185676206.1">
    <property type="nucleotide sequence ID" value="NZ_JACHVB010000035.1"/>
</dbReference>
<gene>
    <name evidence="2" type="ORF">H5P28_13365</name>
</gene>